<accession>A0A1K0FTH9</accession>
<dbReference type="Proteomes" id="UP000182486">
    <property type="component" value="Unassembled WGS sequence"/>
</dbReference>
<organism evidence="1 2">
    <name type="scientific">Couchioplanes caeruleus subsp. caeruleus</name>
    <dbReference type="NCBI Taxonomy" id="56427"/>
    <lineage>
        <taxon>Bacteria</taxon>
        <taxon>Bacillati</taxon>
        <taxon>Actinomycetota</taxon>
        <taxon>Actinomycetes</taxon>
        <taxon>Micromonosporales</taxon>
        <taxon>Micromonosporaceae</taxon>
        <taxon>Couchioplanes</taxon>
    </lineage>
</organism>
<proteinExistence type="predicted"/>
<evidence type="ECO:0000313" key="1">
    <source>
        <dbReference type="EMBL" id="OJF16167.1"/>
    </source>
</evidence>
<comment type="caution">
    <text evidence="1">The sequence shown here is derived from an EMBL/GenBank/DDBJ whole genome shotgun (WGS) entry which is preliminary data.</text>
</comment>
<sequence>MISVSLSGSVLDHAAAQARVAREAYAAAVRRISGESAARLPGPQFAVAGMRAACDTMSALLDRTPDALTAACTAALFVGEAAERVVVAAERLLADDAEGAARLAELRRDLRATPPPVPDDRCRELVGKAALGIDPEATPRWL</sequence>
<protein>
    <submittedName>
        <fullName evidence="1">Uncharacterized protein</fullName>
    </submittedName>
</protein>
<evidence type="ECO:0000313" key="2">
    <source>
        <dbReference type="Proteomes" id="UP000182486"/>
    </source>
</evidence>
<gene>
    <name evidence="1" type="ORF">BG844_00615</name>
</gene>
<keyword evidence="2" id="KW-1185">Reference proteome</keyword>
<name>A0A1K0FTH9_9ACTN</name>
<dbReference type="AlphaFoldDB" id="A0A1K0FTH9"/>
<dbReference type="EMBL" id="MEIA01000003">
    <property type="protein sequence ID" value="OJF16167.1"/>
    <property type="molecule type" value="Genomic_DNA"/>
</dbReference>
<reference evidence="1 2" key="1">
    <citation type="submission" date="2016-09" db="EMBL/GenBank/DDBJ databases">
        <title>Couchioplanes caeruleus draft genome sequence.</title>
        <authorList>
            <person name="Sheehan J."/>
            <person name="Caffrey P."/>
        </authorList>
    </citation>
    <scope>NUCLEOTIDE SEQUENCE [LARGE SCALE GENOMIC DNA]</scope>
    <source>
        <strain evidence="1 2">DSM 43634</strain>
    </source>
</reference>